<dbReference type="EMBL" id="JACOOT010000040">
    <property type="protein sequence ID" value="MBC5652909.1"/>
    <property type="molecule type" value="Genomic_DNA"/>
</dbReference>
<keyword evidence="2" id="KW-0808">Transferase</keyword>
<evidence type="ECO:0000259" key="1">
    <source>
        <dbReference type="Pfam" id="PF00535"/>
    </source>
</evidence>
<sequence length="309" mass="35401">MEKVDVIIPAYRPGEEFAGLLDALCSQSYPIENIIVMNTEEKFWNPKWEDAFQKVKVTHLKKEDFDHGGTRRAAAKLSDADIMVFMTQDAVPADQDLIQNLIRPLQENPKVGAAFARQLAREDCAYLEKYTRTFNYPDKSSVKWEKDTAAYGIKTYFCSNVCAAYKKKIYQEMGGFIEHAIFNEDMIYAGTMAKKGYGIAYAADACVIHSHNYSCRQQFHRNFDLGVSQAEHPEIFAGVPSEGEGIRLVKKSLAYLVKTGHIWLIPGLIAQSGFKYAGYFLGKRYRKLPEKMILFCTMNREYWKKQEEK</sequence>
<protein>
    <submittedName>
        <fullName evidence="2">Glycosyltransferase family 2 protein</fullName>
    </submittedName>
</protein>
<feature type="domain" description="Glycosyltransferase 2-like" evidence="1">
    <location>
        <begin position="6"/>
        <end position="173"/>
    </location>
</feature>
<dbReference type="InterPro" id="IPR050834">
    <property type="entry name" value="Glycosyltransf_2"/>
</dbReference>
<gene>
    <name evidence="2" type="ORF">H8S54_17875</name>
</gene>
<dbReference type="AlphaFoldDB" id="A0A8I0DQP5"/>
<dbReference type="Pfam" id="PF00535">
    <property type="entry name" value="Glycos_transf_2"/>
    <property type="match status" value="1"/>
</dbReference>
<dbReference type="SUPFAM" id="SSF53448">
    <property type="entry name" value="Nucleotide-diphospho-sugar transferases"/>
    <property type="match status" value="1"/>
</dbReference>
<dbReference type="PANTHER" id="PTHR43685">
    <property type="entry name" value="GLYCOSYLTRANSFERASE"/>
    <property type="match status" value="1"/>
</dbReference>
<dbReference type="PANTHER" id="PTHR43685:SF13">
    <property type="entry name" value="O ANTIGEN BIOSYNTHESIS RHAMNOSYLTRANSFERASE RFBN"/>
    <property type="match status" value="1"/>
</dbReference>
<dbReference type="Proteomes" id="UP000652847">
    <property type="component" value="Unassembled WGS sequence"/>
</dbReference>
<dbReference type="RefSeq" id="WP_186901944.1">
    <property type="nucleotide sequence ID" value="NZ_JACOOT010000040.1"/>
</dbReference>
<evidence type="ECO:0000313" key="3">
    <source>
        <dbReference type="Proteomes" id="UP000652847"/>
    </source>
</evidence>
<dbReference type="GO" id="GO:0044010">
    <property type="term" value="P:single-species biofilm formation"/>
    <property type="evidence" value="ECO:0007669"/>
    <property type="project" value="TreeGrafter"/>
</dbReference>
<comment type="caution">
    <text evidence="2">The sequence shown here is derived from an EMBL/GenBank/DDBJ whole genome shotgun (WGS) entry which is preliminary data.</text>
</comment>
<proteinExistence type="predicted"/>
<dbReference type="InterPro" id="IPR001173">
    <property type="entry name" value="Glyco_trans_2-like"/>
</dbReference>
<keyword evidence="3" id="KW-1185">Reference proteome</keyword>
<evidence type="ECO:0000313" key="2">
    <source>
        <dbReference type="EMBL" id="MBC5652909.1"/>
    </source>
</evidence>
<name>A0A8I0DQP5_9FIRM</name>
<dbReference type="InterPro" id="IPR029044">
    <property type="entry name" value="Nucleotide-diphossugar_trans"/>
</dbReference>
<organism evidence="2 3">
    <name type="scientific">Blautia segnis</name>
    <dbReference type="NCBI Taxonomy" id="2763030"/>
    <lineage>
        <taxon>Bacteria</taxon>
        <taxon>Bacillati</taxon>
        <taxon>Bacillota</taxon>
        <taxon>Clostridia</taxon>
        <taxon>Lachnospirales</taxon>
        <taxon>Lachnospiraceae</taxon>
        <taxon>Blautia</taxon>
    </lineage>
</organism>
<reference evidence="2 3" key="1">
    <citation type="submission" date="2020-08" db="EMBL/GenBank/DDBJ databases">
        <title>Genome public.</title>
        <authorList>
            <person name="Liu C."/>
            <person name="Sun Q."/>
        </authorList>
    </citation>
    <scope>NUCLEOTIDE SEQUENCE [LARGE SCALE GENOMIC DNA]</scope>
    <source>
        <strain evidence="2 3">BX17</strain>
    </source>
</reference>
<dbReference type="Gene3D" id="3.90.550.10">
    <property type="entry name" value="Spore Coat Polysaccharide Biosynthesis Protein SpsA, Chain A"/>
    <property type="match status" value="1"/>
</dbReference>
<accession>A0A8I0DQP5</accession>
<dbReference type="GO" id="GO:0016740">
    <property type="term" value="F:transferase activity"/>
    <property type="evidence" value="ECO:0007669"/>
    <property type="project" value="UniProtKB-KW"/>
</dbReference>